<sequence length="145" mass="15568">MPDYPTAYAPRNPLEIRLEFVSKSLRKRTLASDMPGYTLTYTPARELVSKVPLNRISTSQTARAGGWGHVKVQPQALVPVVKVKQPAFDTAAMQAAAVVVVVQRPTQPAVGQPTPVAQVQQPAEPEPEVVTIMQTVPPAPAVLPA</sequence>
<evidence type="ECO:0000313" key="1">
    <source>
        <dbReference type="Proteomes" id="UP000887565"/>
    </source>
</evidence>
<name>A0A915HN33_ROMCU</name>
<dbReference type="AlphaFoldDB" id="A0A915HN33"/>
<accession>A0A915HN33</accession>
<protein>
    <submittedName>
        <fullName evidence="2">Uncharacterized protein</fullName>
    </submittedName>
</protein>
<keyword evidence="1" id="KW-1185">Reference proteome</keyword>
<proteinExistence type="predicted"/>
<reference evidence="2" key="1">
    <citation type="submission" date="2022-11" db="UniProtKB">
        <authorList>
            <consortium name="WormBaseParasite"/>
        </authorList>
    </citation>
    <scope>IDENTIFICATION</scope>
</reference>
<evidence type="ECO:0000313" key="2">
    <source>
        <dbReference type="WBParaSite" id="nRc.2.0.1.t03104-RA"/>
    </source>
</evidence>
<dbReference type="Proteomes" id="UP000887565">
    <property type="component" value="Unplaced"/>
</dbReference>
<dbReference type="WBParaSite" id="nRc.2.0.1.t03104-RA">
    <property type="protein sequence ID" value="nRc.2.0.1.t03104-RA"/>
    <property type="gene ID" value="nRc.2.0.1.g03104"/>
</dbReference>
<organism evidence="1 2">
    <name type="scientific">Romanomermis culicivorax</name>
    <name type="common">Nematode worm</name>
    <dbReference type="NCBI Taxonomy" id="13658"/>
    <lineage>
        <taxon>Eukaryota</taxon>
        <taxon>Metazoa</taxon>
        <taxon>Ecdysozoa</taxon>
        <taxon>Nematoda</taxon>
        <taxon>Enoplea</taxon>
        <taxon>Dorylaimia</taxon>
        <taxon>Mermithida</taxon>
        <taxon>Mermithoidea</taxon>
        <taxon>Mermithidae</taxon>
        <taxon>Romanomermis</taxon>
    </lineage>
</organism>